<organism evidence="5 6">
    <name type="scientific">Candidatus Dactylopiibacterium carminicum</name>
    <dbReference type="NCBI Taxonomy" id="857335"/>
    <lineage>
        <taxon>Bacteria</taxon>
        <taxon>Pseudomonadati</taxon>
        <taxon>Pseudomonadota</taxon>
        <taxon>Betaproteobacteria</taxon>
        <taxon>Rhodocyclales</taxon>
        <taxon>Rhodocyclaceae</taxon>
        <taxon>Candidatus Dactylopiibacterium</taxon>
    </lineage>
</organism>
<evidence type="ECO:0000313" key="5">
    <source>
        <dbReference type="EMBL" id="PAS94406.1"/>
    </source>
</evidence>
<name>A0A272EWH4_9RHOO</name>
<dbReference type="InterPro" id="IPR051201">
    <property type="entry name" value="Chloro_Bact_Ser_Proteases"/>
</dbReference>
<evidence type="ECO:0000313" key="6">
    <source>
        <dbReference type="Proteomes" id="UP000216107"/>
    </source>
</evidence>
<protein>
    <submittedName>
        <fullName evidence="5">Peptidase S1</fullName>
    </submittedName>
</protein>
<evidence type="ECO:0000313" key="4">
    <source>
        <dbReference type="EMBL" id="KAF7599564.1"/>
    </source>
</evidence>
<feature type="region of interest" description="Disordered" evidence="3">
    <location>
        <begin position="112"/>
        <end position="131"/>
    </location>
</feature>
<evidence type="ECO:0000256" key="1">
    <source>
        <dbReference type="ARBA" id="ARBA00022670"/>
    </source>
</evidence>
<dbReference type="InterPro" id="IPR001940">
    <property type="entry name" value="Peptidase_S1C"/>
</dbReference>
<dbReference type="EMBL" id="NMRN01000007">
    <property type="protein sequence ID" value="PAS94406.1"/>
    <property type="molecule type" value="Genomic_DNA"/>
</dbReference>
<dbReference type="Proteomes" id="UP000623509">
    <property type="component" value="Unassembled WGS sequence"/>
</dbReference>
<dbReference type="InterPro" id="IPR009003">
    <property type="entry name" value="Peptidase_S1_PA"/>
</dbReference>
<keyword evidence="7" id="KW-1185">Reference proteome</keyword>
<accession>A0A272EWH4</accession>
<gene>
    <name evidence="4" type="ORF">BGI27_07285</name>
    <name evidence="5" type="ORF">CGU29_03590</name>
</gene>
<dbReference type="EMBL" id="MDUX01000018">
    <property type="protein sequence ID" value="KAF7599564.1"/>
    <property type="molecule type" value="Genomic_DNA"/>
</dbReference>
<dbReference type="AlphaFoldDB" id="A0A272EWH4"/>
<proteinExistence type="predicted"/>
<keyword evidence="1" id="KW-0645">Protease</keyword>
<dbReference type="GO" id="GO:0006508">
    <property type="term" value="P:proteolysis"/>
    <property type="evidence" value="ECO:0007669"/>
    <property type="project" value="UniProtKB-KW"/>
</dbReference>
<dbReference type="Pfam" id="PF13365">
    <property type="entry name" value="Trypsin_2"/>
    <property type="match status" value="1"/>
</dbReference>
<evidence type="ECO:0000313" key="7">
    <source>
        <dbReference type="Proteomes" id="UP000623509"/>
    </source>
</evidence>
<dbReference type="PANTHER" id="PTHR43343">
    <property type="entry name" value="PEPTIDASE S12"/>
    <property type="match status" value="1"/>
</dbReference>
<evidence type="ECO:0000256" key="2">
    <source>
        <dbReference type="ARBA" id="ARBA00022801"/>
    </source>
</evidence>
<reference evidence="5 6" key="2">
    <citation type="submission" date="2017-07" db="EMBL/GenBank/DDBJ databases">
        <title>Candidatus Dactylopiibacterium carminicum, a nitrogen-fixing symbiont of the cochineal insect Dactylopius coccus and Dactylopius opuntiae (Hemiptera: Coccoidea: Dactylopiidae).</title>
        <authorList>
            <person name="Vera A."/>
        </authorList>
    </citation>
    <scope>NUCLEOTIDE SEQUENCE [LARGE SCALE GENOMIC DNA]</scope>
    <source>
        <strain evidence="5 6">NFDCM</strain>
    </source>
</reference>
<dbReference type="SUPFAM" id="SSF50494">
    <property type="entry name" value="Trypsin-like serine proteases"/>
    <property type="match status" value="1"/>
</dbReference>
<evidence type="ECO:0000256" key="3">
    <source>
        <dbReference type="SAM" id="MobiDB-lite"/>
    </source>
</evidence>
<dbReference type="Proteomes" id="UP000216107">
    <property type="component" value="Unassembled WGS sequence"/>
</dbReference>
<dbReference type="OrthoDB" id="8520726at2"/>
<comment type="caution">
    <text evidence="5">The sequence shown here is derived from an EMBL/GenBank/DDBJ whole genome shotgun (WGS) entry which is preliminary data.</text>
</comment>
<keyword evidence="2" id="KW-0378">Hydrolase</keyword>
<dbReference type="GO" id="GO:0004252">
    <property type="term" value="F:serine-type endopeptidase activity"/>
    <property type="evidence" value="ECO:0007669"/>
    <property type="project" value="InterPro"/>
</dbReference>
<dbReference type="Gene3D" id="2.40.10.120">
    <property type="match status" value="1"/>
</dbReference>
<dbReference type="PANTHER" id="PTHR43343:SF3">
    <property type="entry name" value="PROTEASE DO-LIKE 8, CHLOROPLASTIC"/>
    <property type="match status" value="1"/>
</dbReference>
<dbReference type="RefSeq" id="WP_095524243.1">
    <property type="nucleotide sequence ID" value="NZ_MDUX01000018.1"/>
</dbReference>
<dbReference type="PRINTS" id="PR00834">
    <property type="entry name" value="PROTEASES2C"/>
</dbReference>
<reference evidence="4 7" key="1">
    <citation type="submission" date="2016-08" db="EMBL/GenBank/DDBJ databases">
        <title>Candidatus Dactylopiibacterium carminicum genome sequence.</title>
        <authorList>
            <person name="Ramirez-Puebla S.T."/>
            <person name="Ormeno-Orrillo E."/>
            <person name="Vera-Ponce De Leon A."/>
            <person name="Luis L."/>
            <person name="Sanchez-Flores A."/>
            <person name="Monica R."/>
            <person name="Martinez-Romero E."/>
        </authorList>
    </citation>
    <scope>NUCLEOTIDE SEQUENCE [LARGE SCALE GENOMIC DNA]</scope>
    <source>
        <strain evidence="4">END1</strain>
    </source>
</reference>
<sequence>MKRTVLYSTARAEPVRPIAEETQVRPPPWRRRWPLPAVRRSLAGIALLALAVLAGGAIQRHLSSASPLPTQADIDRAVLRTLEKESLPSQVAKASALIGPSIVRVVGLGHPEPTMTPATPGRAGKAKPESEAGAADLAIGTGVVITETGAILTNLHVVSGARQLRVSFADGSESPAFLAGVDPANDLAVLRAARVPDDLQPATLVSTAGLRPGDMVAAVGFPFGFGPSVSSGVVSGLKREFRSADGERMLSNLIQFDAAANPGNSGGPLVNMKGEVVGIVTALLNPVQQRFFVGLGFAVPIENAAAAVGMSPF</sequence>